<organism evidence="1">
    <name type="scientific">Amphimedon queenslandica</name>
    <name type="common">Sponge</name>
    <dbReference type="NCBI Taxonomy" id="400682"/>
    <lineage>
        <taxon>Eukaryota</taxon>
        <taxon>Metazoa</taxon>
        <taxon>Porifera</taxon>
        <taxon>Demospongiae</taxon>
        <taxon>Heteroscleromorpha</taxon>
        <taxon>Haplosclerida</taxon>
        <taxon>Niphatidae</taxon>
        <taxon>Amphimedon</taxon>
    </lineage>
</organism>
<proteinExistence type="predicted"/>
<dbReference type="AlphaFoldDB" id="A0A1X7SNN8"/>
<protein>
    <submittedName>
        <fullName evidence="1">Uncharacterized protein</fullName>
    </submittedName>
</protein>
<reference evidence="1" key="1">
    <citation type="submission" date="2017-05" db="UniProtKB">
        <authorList>
            <consortium name="EnsemblMetazoa"/>
        </authorList>
    </citation>
    <scope>IDENTIFICATION</scope>
</reference>
<sequence length="73" mass="8125">LKSYYAATAKETNKFNDDISMQACESYVVHKTKDTKDTTKDSLYECPDINVYDDAIYLVGTLGSNVLCDGLNC</sequence>
<accession>A0A1X7SNN8</accession>
<evidence type="ECO:0000313" key="1">
    <source>
        <dbReference type="EnsemblMetazoa" id="Aqu2.1.03712_001"/>
    </source>
</evidence>
<dbReference type="EnsemblMetazoa" id="Aqu2.1.03712_001">
    <property type="protein sequence ID" value="Aqu2.1.03712_001"/>
    <property type="gene ID" value="Aqu2.1.03712"/>
</dbReference>
<name>A0A1X7SNN8_AMPQE</name>
<dbReference type="InParanoid" id="A0A1X7SNN8"/>